<reference evidence="1 2" key="1">
    <citation type="journal article" date="2010" name="Science">
        <title>Genomic comparison of the ants Camponotus floridanus and Harpegnathos saltator.</title>
        <authorList>
            <person name="Bonasio R."/>
            <person name="Zhang G."/>
            <person name="Ye C."/>
            <person name="Mutti N.S."/>
            <person name="Fang X."/>
            <person name="Qin N."/>
            <person name="Donahue G."/>
            <person name="Yang P."/>
            <person name="Li Q."/>
            <person name="Li C."/>
            <person name="Zhang P."/>
            <person name="Huang Z."/>
            <person name="Berger S.L."/>
            <person name="Reinberg D."/>
            <person name="Wang J."/>
            <person name="Liebig J."/>
        </authorList>
    </citation>
    <scope>NUCLEOTIDE SEQUENCE [LARGE SCALE GENOMIC DNA]</scope>
    <source>
        <strain evidence="2">C129</strain>
    </source>
</reference>
<keyword evidence="2" id="KW-1185">Reference proteome</keyword>
<organism evidence="2">
    <name type="scientific">Camponotus floridanus</name>
    <name type="common">Florida carpenter ant</name>
    <dbReference type="NCBI Taxonomy" id="104421"/>
    <lineage>
        <taxon>Eukaryota</taxon>
        <taxon>Metazoa</taxon>
        <taxon>Ecdysozoa</taxon>
        <taxon>Arthropoda</taxon>
        <taxon>Hexapoda</taxon>
        <taxon>Insecta</taxon>
        <taxon>Pterygota</taxon>
        <taxon>Neoptera</taxon>
        <taxon>Endopterygota</taxon>
        <taxon>Hymenoptera</taxon>
        <taxon>Apocrita</taxon>
        <taxon>Aculeata</taxon>
        <taxon>Formicoidea</taxon>
        <taxon>Formicidae</taxon>
        <taxon>Formicinae</taxon>
        <taxon>Camponotus</taxon>
    </lineage>
</organism>
<proteinExistence type="predicted"/>
<accession>E2AFR9</accession>
<dbReference type="Proteomes" id="UP000000311">
    <property type="component" value="Unassembled WGS sequence"/>
</dbReference>
<name>E2AFR9_CAMFO</name>
<dbReference type="EMBL" id="GL439133">
    <property type="protein sequence ID" value="EFN67719.1"/>
    <property type="molecule type" value="Genomic_DNA"/>
</dbReference>
<gene>
    <name evidence="1" type="ORF">EAG_01307</name>
</gene>
<evidence type="ECO:0000313" key="1">
    <source>
        <dbReference type="EMBL" id="EFN67719.1"/>
    </source>
</evidence>
<evidence type="ECO:0000313" key="2">
    <source>
        <dbReference type="Proteomes" id="UP000000311"/>
    </source>
</evidence>
<dbReference type="AlphaFoldDB" id="E2AFR9"/>
<protein>
    <submittedName>
        <fullName evidence="1">Uncharacterized protein</fullName>
    </submittedName>
</protein>
<sequence length="92" mass="10978">MAEEDVIIGNEDMDDDDDWIDPVIAEKIEIERERRAKWKKLYAKKESSDKEPDFDFRTSDVEKLLQYEREQLSKKNLETSVVQFIRHQESSA</sequence>
<dbReference type="InParanoid" id="E2AFR9"/>